<dbReference type="HOGENOM" id="CLU_104183_1_0_2"/>
<dbReference type="eggNOG" id="arCOG08622">
    <property type="taxonomic scope" value="Archaea"/>
</dbReference>
<gene>
    <name evidence="1" type="ordered locus">Nmar_0614</name>
</gene>
<dbReference type="InterPro" id="IPR035235">
    <property type="entry name" value="DUF5343"/>
</dbReference>
<dbReference type="AlphaFoldDB" id="A9A381"/>
<dbReference type="Pfam" id="PF17278">
    <property type="entry name" value="DUF5343"/>
    <property type="match status" value="1"/>
</dbReference>
<dbReference type="Proteomes" id="UP000000792">
    <property type="component" value="Chromosome"/>
</dbReference>
<sequence length="203" mass="22664">MVNYPPYVNGYGLLPNLFNAIKTANVPTKFNRDFVSTMLGLKSSSYNAMIPFMKNLGFLDQGNVPTQHYRDYRDESLGKKIMAQRVKEAYGELFTANEYAHRLTKEQVAAKLRTILGVGEDDKTVIVVAATFAELCTLGDFEGSEITKNENGETENLPDIIRSSPVSSKIGLNYTINLNLPATTDIEVFNAIFKSLKEHILNE</sequence>
<dbReference type="STRING" id="436308.Nmar_0614"/>
<accession>A9A381</accession>
<dbReference type="EnsemblBacteria" id="ABX12510">
    <property type="protein sequence ID" value="ABX12510"/>
    <property type="gene ID" value="Nmar_0614"/>
</dbReference>
<dbReference type="OrthoDB" id="385379at2157"/>
<name>A9A381_NITMS</name>
<evidence type="ECO:0000313" key="2">
    <source>
        <dbReference type="Proteomes" id="UP000000792"/>
    </source>
</evidence>
<evidence type="ECO:0008006" key="3">
    <source>
        <dbReference type="Google" id="ProtNLM"/>
    </source>
</evidence>
<evidence type="ECO:0000313" key="1">
    <source>
        <dbReference type="EMBL" id="ABX12510.1"/>
    </source>
</evidence>
<organism evidence="1 2">
    <name type="scientific">Nitrosopumilus maritimus (strain SCM1)</name>
    <dbReference type="NCBI Taxonomy" id="436308"/>
    <lineage>
        <taxon>Archaea</taxon>
        <taxon>Nitrososphaerota</taxon>
        <taxon>Nitrososphaeria</taxon>
        <taxon>Nitrosopumilales</taxon>
        <taxon>Nitrosopumilaceae</taxon>
        <taxon>Nitrosopumilus</taxon>
    </lineage>
</organism>
<keyword evidence="2" id="KW-1185">Reference proteome</keyword>
<proteinExistence type="predicted"/>
<protein>
    <recommendedName>
        <fullName evidence="3">DUF5343 domain-containing protein</fullName>
    </recommendedName>
</protein>
<dbReference type="RefSeq" id="WP_012214997.1">
    <property type="nucleotide sequence ID" value="NC_010085.1"/>
</dbReference>
<dbReference type="GeneID" id="5773005"/>
<dbReference type="InParanoid" id="A9A381"/>
<dbReference type="EMBL" id="CP000866">
    <property type="protein sequence ID" value="ABX12510.1"/>
    <property type="molecule type" value="Genomic_DNA"/>
</dbReference>
<dbReference type="KEGG" id="nmr:Nmar_0614"/>
<reference evidence="1 2" key="1">
    <citation type="journal article" date="2010" name="Proc. Natl. Acad. Sci. U.S.A.">
        <title>Nitrosopumilus maritimus genome reveals unique mechanisms for nitrification and autotrophy in globally distributed marine crenarchaea.</title>
        <authorList>
            <person name="Walker C.B."/>
            <person name="de la Torre J.R."/>
            <person name="Klotz M.G."/>
            <person name="Urakawa H."/>
            <person name="Pinel N."/>
            <person name="Arp D.J."/>
            <person name="Brochier-Armanet C."/>
            <person name="Chain P.S."/>
            <person name="Chan P.P."/>
            <person name="Gollabgir A."/>
            <person name="Hemp J."/>
            <person name="Hugler M."/>
            <person name="Karr E.A."/>
            <person name="Konneke M."/>
            <person name="Shin M."/>
            <person name="Lawton T.J."/>
            <person name="Lowe T."/>
            <person name="Martens-Habbena W."/>
            <person name="Sayavedra-Soto L.A."/>
            <person name="Lang D."/>
            <person name="Sievert S.M."/>
            <person name="Rosenzweig A.C."/>
            <person name="Manning G."/>
            <person name="Stahl D.A."/>
        </authorList>
    </citation>
    <scope>NUCLEOTIDE SEQUENCE [LARGE SCALE GENOMIC DNA]</scope>
    <source>
        <strain evidence="1 2">SCM1</strain>
    </source>
</reference>